<feature type="compositionally biased region" description="Low complexity" evidence="1">
    <location>
        <begin position="202"/>
        <end position="224"/>
    </location>
</feature>
<feature type="compositionally biased region" description="Basic and acidic residues" evidence="1">
    <location>
        <begin position="828"/>
        <end position="844"/>
    </location>
</feature>
<keyword evidence="3" id="KW-1185">Reference proteome</keyword>
<feature type="compositionally biased region" description="Low complexity" evidence="1">
    <location>
        <begin position="726"/>
        <end position="737"/>
    </location>
</feature>
<feature type="region of interest" description="Disordered" evidence="1">
    <location>
        <begin position="145"/>
        <end position="235"/>
    </location>
</feature>
<dbReference type="GeneID" id="90072877"/>
<sequence>MKLSKKSRQSHLAGIALYEQKHRDNALTNNQQTTTTTTTTTASAAAAAAAVAAVVQISSPNKISGTPNSSKTSPKKKIGINQPDTGHHNVSNTSQISKPFTSGRSFETPVKNHHHLHHHRLLPQLVKDNKNLSFQSIDIHHLHDPINMDSRTSTPVVKPLNTTTRSPSLTTVDDDDAYPVTFSSSPSKKLLPNPEISRKNSPNKSLVSQKSSSHSYRALLSSSSPTNKQHHCDDTTLAESSAAAASKEAALDLNFLNKNEQALAIGSANAALKEEPEPKSLKLPKKLEKSKRNTPTDTTDVNHPKPSPVSSQYTLAKYTKKNNSPTVSPGNDDSVKSLKAAKLAAFRSATRGHKSNNSVKETQAEPDMVDLGSGLTMDWKTINVIAQKRVNPTLATMDAEIKKKKDEKEASIKDKAKETNKHKMVAGTEKISQEPKRESTESEDKKEKEIGPDKSTNGRLGFLKRRIHHIKKEKNKEIESKKGEKKKNVEIEEEKEKDKEGENQENEKKETQEEIEEKDEKGDKEIPNVSKDIENVGKTGILRDSSSDANTSEIADSPNLIADPQVVSKISETGNPQHQITSNGESPEEESSEIQWLPKFSNQLDNDTVAAVKSLPLTPSDEKSGIFFDFSSGAEKEVQNDQKLANREDLSNSEDFNNKQESSNNKKLNNHDDAEEAPSASHNGTIEVPEIKKLPNTAAPLYNSSLDPGEPVMPTSGTDTTKHKTSNSPGSNSSILSDGDPRAPINSVSQIEPPELEDKYNSSYSHKDYDLKALVDQNHMLIHHLENYSINNDKSGSKKPHKSLISLQEELIRTEHQVLDNEVRELGEDHFTESPESPSKELKDRHRNLAQRRKSLVEDGKVLEGARTAIIGGSPHKNCPNQESDDAIVTEPAAARSVFNGINEKSTGEEKPVNTTHETEKQEEKRENGNKGISRNPSNESILTESKIAQGRYDPSNSEINPSIQTLRSNEGVIGQKITNNSGGASGLSENKNRRSSLLNKFGKYVARKHEKSKKVVA</sequence>
<comment type="caution">
    <text evidence="2">The sequence shown here is derived from an EMBL/GenBank/DDBJ whole genome shotgun (WGS) entry which is preliminary data.</text>
</comment>
<evidence type="ECO:0000256" key="1">
    <source>
        <dbReference type="SAM" id="MobiDB-lite"/>
    </source>
</evidence>
<feature type="compositionally biased region" description="Basic and acidic residues" evidence="1">
    <location>
        <begin position="272"/>
        <end position="291"/>
    </location>
</feature>
<proteinExistence type="predicted"/>
<accession>A0AAV5QJE1</accession>
<feature type="region of interest" description="Disordered" evidence="1">
    <location>
        <begin position="975"/>
        <end position="995"/>
    </location>
</feature>
<feature type="compositionally biased region" description="Polar residues" evidence="1">
    <location>
        <begin position="653"/>
        <end position="667"/>
    </location>
</feature>
<gene>
    <name evidence="2" type="ORF">DASC09_022230</name>
</gene>
<feature type="region of interest" description="Disordered" evidence="1">
    <location>
        <begin position="346"/>
        <end position="366"/>
    </location>
</feature>
<feature type="compositionally biased region" description="Basic and acidic residues" evidence="1">
    <location>
        <begin position="431"/>
        <end position="452"/>
    </location>
</feature>
<evidence type="ECO:0000313" key="2">
    <source>
        <dbReference type="EMBL" id="GMM34898.1"/>
    </source>
</evidence>
<protein>
    <submittedName>
        <fullName evidence="2">Uncharacterized protein</fullName>
    </submittedName>
</protein>
<feature type="compositionally biased region" description="Polar residues" evidence="1">
    <location>
        <begin position="931"/>
        <end position="944"/>
    </location>
</feature>
<feature type="region of interest" description="Disordered" evidence="1">
    <location>
        <begin position="899"/>
        <end position="963"/>
    </location>
</feature>
<feature type="compositionally biased region" description="Basic and acidic residues" evidence="1">
    <location>
        <begin position="474"/>
        <end position="535"/>
    </location>
</feature>
<feature type="region of interest" description="Disordered" evidence="1">
    <location>
        <begin position="269"/>
        <end position="311"/>
    </location>
</feature>
<feature type="compositionally biased region" description="Low complexity" evidence="1">
    <location>
        <begin position="183"/>
        <end position="192"/>
    </location>
</feature>
<reference evidence="2 3" key="1">
    <citation type="journal article" date="2023" name="Elife">
        <title>Identification of key yeast species and microbe-microbe interactions impacting larval growth of Drosophila in the wild.</title>
        <authorList>
            <person name="Mure A."/>
            <person name="Sugiura Y."/>
            <person name="Maeda R."/>
            <person name="Honda K."/>
            <person name="Sakurai N."/>
            <person name="Takahashi Y."/>
            <person name="Watada M."/>
            <person name="Katoh T."/>
            <person name="Gotoh A."/>
            <person name="Gotoh Y."/>
            <person name="Taniguchi I."/>
            <person name="Nakamura K."/>
            <person name="Hayashi T."/>
            <person name="Katayama T."/>
            <person name="Uemura T."/>
            <person name="Hattori Y."/>
        </authorList>
    </citation>
    <scope>NUCLEOTIDE SEQUENCE [LARGE SCALE GENOMIC DNA]</scope>
    <source>
        <strain evidence="2 3">SC-9</strain>
    </source>
</reference>
<feature type="region of interest" description="Disordered" evidence="1">
    <location>
        <begin position="616"/>
        <end position="756"/>
    </location>
</feature>
<dbReference type="Pfam" id="PF12757">
    <property type="entry name" value="Eisosome1"/>
    <property type="match status" value="1"/>
</dbReference>
<evidence type="ECO:0000313" key="3">
    <source>
        <dbReference type="Proteomes" id="UP001360560"/>
    </source>
</evidence>
<feature type="compositionally biased region" description="Basic residues" evidence="1">
    <location>
        <begin position="462"/>
        <end position="473"/>
    </location>
</feature>
<feature type="compositionally biased region" description="Basic and acidic residues" evidence="1">
    <location>
        <begin position="634"/>
        <end position="650"/>
    </location>
</feature>
<dbReference type="RefSeq" id="XP_064851898.1">
    <property type="nucleotide sequence ID" value="XM_064995826.1"/>
</dbReference>
<dbReference type="Proteomes" id="UP001360560">
    <property type="component" value="Unassembled WGS sequence"/>
</dbReference>
<name>A0AAV5QJE1_9ASCO</name>
<feature type="compositionally biased region" description="Polar residues" evidence="1">
    <location>
        <begin position="568"/>
        <end position="584"/>
    </location>
</feature>
<feature type="compositionally biased region" description="Polar residues" evidence="1">
    <location>
        <begin position="82"/>
        <end position="105"/>
    </location>
</feature>
<dbReference type="EMBL" id="BTFZ01000004">
    <property type="protein sequence ID" value="GMM34898.1"/>
    <property type="molecule type" value="Genomic_DNA"/>
</dbReference>
<feature type="region of interest" description="Disordered" evidence="1">
    <location>
        <begin position="828"/>
        <end position="848"/>
    </location>
</feature>
<feature type="region of interest" description="Disordered" evidence="1">
    <location>
        <begin position="60"/>
        <end position="118"/>
    </location>
</feature>
<feature type="region of interest" description="Disordered" evidence="1">
    <location>
        <begin position="402"/>
        <end position="600"/>
    </location>
</feature>
<dbReference type="AlphaFoldDB" id="A0AAV5QJE1"/>
<feature type="compositionally biased region" description="Basic and acidic residues" evidence="1">
    <location>
        <begin position="402"/>
        <end position="421"/>
    </location>
</feature>
<feature type="compositionally biased region" description="Basic and acidic residues" evidence="1">
    <location>
        <begin position="906"/>
        <end position="929"/>
    </location>
</feature>
<organism evidence="2 3">
    <name type="scientific">Saccharomycopsis crataegensis</name>
    <dbReference type="NCBI Taxonomy" id="43959"/>
    <lineage>
        <taxon>Eukaryota</taxon>
        <taxon>Fungi</taxon>
        <taxon>Dikarya</taxon>
        <taxon>Ascomycota</taxon>
        <taxon>Saccharomycotina</taxon>
        <taxon>Saccharomycetes</taxon>
        <taxon>Saccharomycopsidaceae</taxon>
        <taxon>Saccharomycopsis</taxon>
    </lineage>
</organism>
<feature type="compositionally biased region" description="Polar residues" evidence="1">
    <location>
        <begin position="149"/>
        <end position="171"/>
    </location>
</feature>
<dbReference type="InterPro" id="IPR024527">
    <property type="entry name" value="Eisosome1"/>
</dbReference>